<dbReference type="EMBL" id="MT144111">
    <property type="protein sequence ID" value="QJA48965.1"/>
    <property type="molecule type" value="Genomic_DNA"/>
</dbReference>
<proteinExistence type="predicted"/>
<dbReference type="EMBL" id="MT142532">
    <property type="protein sequence ID" value="QJA84628.1"/>
    <property type="molecule type" value="Genomic_DNA"/>
</dbReference>
<dbReference type="AlphaFoldDB" id="A0A6H1ZNW1"/>
<evidence type="ECO:0000313" key="1">
    <source>
        <dbReference type="EMBL" id="QJA48965.1"/>
    </source>
</evidence>
<name>A0A6H1ZNW1_9ZZZZ</name>
<reference evidence="1" key="1">
    <citation type="submission" date="2020-03" db="EMBL/GenBank/DDBJ databases">
        <title>The deep terrestrial virosphere.</title>
        <authorList>
            <person name="Holmfeldt K."/>
            <person name="Nilsson E."/>
            <person name="Simone D."/>
            <person name="Lopez-Fernandez M."/>
            <person name="Wu X."/>
            <person name="de Brujin I."/>
            <person name="Lundin D."/>
            <person name="Andersson A."/>
            <person name="Bertilsson S."/>
            <person name="Dopson M."/>
        </authorList>
    </citation>
    <scope>NUCLEOTIDE SEQUENCE</scope>
    <source>
        <strain evidence="3">MM415A00178</strain>
        <strain evidence="2">MM415B00368</strain>
        <strain evidence="1">TM448A01202</strain>
    </source>
</reference>
<gene>
    <name evidence="3" type="ORF">MM415A00178_0038</name>
    <name evidence="2" type="ORF">MM415B00368_0038</name>
    <name evidence="1" type="ORF">TM448A01202_0015</name>
</gene>
<dbReference type="EMBL" id="MT141547">
    <property type="protein sequence ID" value="QJA66003.1"/>
    <property type="molecule type" value="Genomic_DNA"/>
</dbReference>
<sequence>MSILGEQAVTLTRYTSCTVGTDGRGALAGGTATTIMASMQPPTDRQLQRLPEGLRQRVTLMAYTEDALRTTDHMTALPGDRITYRGETYEVGDVKHWPTAGPLPHYEAALTRVDETGGTP</sequence>
<evidence type="ECO:0000313" key="3">
    <source>
        <dbReference type="EMBL" id="QJA84628.1"/>
    </source>
</evidence>
<protein>
    <recommendedName>
        <fullName evidence="4">Head-tail joining protein</fullName>
    </recommendedName>
</protein>
<evidence type="ECO:0000313" key="2">
    <source>
        <dbReference type="EMBL" id="QJA66003.1"/>
    </source>
</evidence>
<accession>A0A6H1ZNW1</accession>
<organism evidence="1">
    <name type="scientific">viral metagenome</name>
    <dbReference type="NCBI Taxonomy" id="1070528"/>
    <lineage>
        <taxon>unclassified sequences</taxon>
        <taxon>metagenomes</taxon>
        <taxon>organismal metagenomes</taxon>
    </lineage>
</organism>
<evidence type="ECO:0008006" key="4">
    <source>
        <dbReference type="Google" id="ProtNLM"/>
    </source>
</evidence>